<protein>
    <submittedName>
        <fullName evidence="1">Uncharacterized protein</fullName>
    </submittedName>
</protein>
<feature type="non-terminal residue" evidence="1">
    <location>
        <position position="108"/>
    </location>
</feature>
<sequence>MQSRCGLTEIKFGKYSVAKNTGFIKNSSVFNKTKTSSAFRCARLLVESGLCASFYDAAKLECHVDITGCCNLPTTPSNGVLKLTQFEGQHYQQWVSNVIGYKTQWDND</sequence>
<dbReference type="AlphaFoldDB" id="A0A8B6EZA1"/>
<dbReference type="EMBL" id="UYJE01006000">
    <property type="protein sequence ID" value="VDI42316.1"/>
    <property type="molecule type" value="Genomic_DNA"/>
</dbReference>
<evidence type="ECO:0000313" key="1">
    <source>
        <dbReference type="EMBL" id="VDI42316.1"/>
    </source>
</evidence>
<keyword evidence="2" id="KW-1185">Reference proteome</keyword>
<evidence type="ECO:0000313" key="2">
    <source>
        <dbReference type="Proteomes" id="UP000596742"/>
    </source>
</evidence>
<reference evidence="1" key="1">
    <citation type="submission" date="2018-11" db="EMBL/GenBank/DDBJ databases">
        <authorList>
            <person name="Alioto T."/>
            <person name="Alioto T."/>
        </authorList>
    </citation>
    <scope>NUCLEOTIDE SEQUENCE</scope>
</reference>
<dbReference type="Proteomes" id="UP000596742">
    <property type="component" value="Unassembled WGS sequence"/>
</dbReference>
<dbReference type="OrthoDB" id="2153609at2759"/>
<name>A0A8B6EZA1_MYTGA</name>
<organism evidence="1 2">
    <name type="scientific">Mytilus galloprovincialis</name>
    <name type="common">Mediterranean mussel</name>
    <dbReference type="NCBI Taxonomy" id="29158"/>
    <lineage>
        <taxon>Eukaryota</taxon>
        <taxon>Metazoa</taxon>
        <taxon>Spiralia</taxon>
        <taxon>Lophotrochozoa</taxon>
        <taxon>Mollusca</taxon>
        <taxon>Bivalvia</taxon>
        <taxon>Autobranchia</taxon>
        <taxon>Pteriomorphia</taxon>
        <taxon>Mytilida</taxon>
        <taxon>Mytiloidea</taxon>
        <taxon>Mytilidae</taxon>
        <taxon>Mytilinae</taxon>
        <taxon>Mytilus</taxon>
    </lineage>
</organism>
<accession>A0A8B6EZA1</accession>
<gene>
    <name evidence="1" type="ORF">MGAL_10B021694</name>
</gene>
<comment type="caution">
    <text evidence="1">The sequence shown here is derived from an EMBL/GenBank/DDBJ whole genome shotgun (WGS) entry which is preliminary data.</text>
</comment>
<proteinExistence type="predicted"/>